<dbReference type="GO" id="GO:0016024">
    <property type="term" value="P:CDP-diacylglycerol biosynthetic process"/>
    <property type="evidence" value="ECO:0007669"/>
    <property type="project" value="UniProtKB-UniPathway"/>
</dbReference>
<keyword evidence="21" id="KW-1185">Reference proteome</keyword>
<evidence type="ECO:0000256" key="15">
    <source>
        <dbReference type="ARBA" id="ARBA00023136"/>
    </source>
</evidence>
<keyword evidence="17" id="KW-1208">Phospholipid metabolism</keyword>
<dbReference type="PROSITE" id="PS01315">
    <property type="entry name" value="CDS"/>
    <property type="match status" value="1"/>
</dbReference>
<feature type="transmembrane region" description="Helical" evidence="19">
    <location>
        <begin position="88"/>
        <end position="104"/>
    </location>
</feature>
<evidence type="ECO:0000256" key="14">
    <source>
        <dbReference type="ARBA" id="ARBA00023098"/>
    </source>
</evidence>
<protein>
    <recommendedName>
        <fullName evidence="7 18">Phosphatidate cytidylyltransferase</fullName>
        <ecNumber evidence="6 18">2.7.7.41</ecNumber>
    </recommendedName>
</protein>
<keyword evidence="8" id="KW-1003">Cell membrane</keyword>
<keyword evidence="15 19" id="KW-0472">Membrane</keyword>
<evidence type="ECO:0000256" key="2">
    <source>
        <dbReference type="ARBA" id="ARBA00004651"/>
    </source>
</evidence>
<feature type="transmembrane region" description="Helical" evidence="19">
    <location>
        <begin position="65"/>
        <end position="82"/>
    </location>
</feature>
<evidence type="ECO:0000313" key="21">
    <source>
        <dbReference type="Proteomes" id="UP000236743"/>
    </source>
</evidence>
<accession>A0A1H5VTG7</accession>
<organism evidence="20 21">
    <name type="scientific">Bosea lathyri</name>
    <dbReference type="NCBI Taxonomy" id="1036778"/>
    <lineage>
        <taxon>Bacteria</taxon>
        <taxon>Pseudomonadati</taxon>
        <taxon>Pseudomonadota</taxon>
        <taxon>Alphaproteobacteria</taxon>
        <taxon>Hyphomicrobiales</taxon>
        <taxon>Boseaceae</taxon>
        <taxon>Bosea</taxon>
    </lineage>
</organism>
<evidence type="ECO:0000256" key="19">
    <source>
        <dbReference type="SAM" id="Phobius"/>
    </source>
</evidence>
<evidence type="ECO:0000256" key="8">
    <source>
        <dbReference type="ARBA" id="ARBA00022475"/>
    </source>
</evidence>
<name>A0A1H5VTG7_9HYPH</name>
<evidence type="ECO:0000256" key="17">
    <source>
        <dbReference type="ARBA" id="ARBA00023264"/>
    </source>
</evidence>
<dbReference type="GO" id="GO:0005886">
    <property type="term" value="C:plasma membrane"/>
    <property type="evidence" value="ECO:0007669"/>
    <property type="project" value="UniProtKB-SubCell"/>
</dbReference>
<evidence type="ECO:0000256" key="4">
    <source>
        <dbReference type="ARBA" id="ARBA00005189"/>
    </source>
</evidence>
<dbReference type="EMBL" id="FNUY01000002">
    <property type="protein sequence ID" value="SEF90286.1"/>
    <property type="molecule type" value="Genomic_DNA"/>
</dbReference>
<keyword evidence="12 18" id="KW-0548">Nucleotidyltransferase</keyword>
<evidence type="ECO:0000256" key="10">
    <source>
        <dbReference type="ARBA" id="ARBA00022679"/>
    </source>
</evidence>
<comment type="catalytic activity">
    <reaction evidence="1 18">
        <text>a 1,2-diacyl-sn-glycero-3-phosphate + CTP + H(+) = a CDP-1,2-diacyl-sn-glycerol + diphosphate</text>
        <dbReference type="Rhea" id="RHEA:16229"/>
        <dbReference type="ChEBI" id="CHEBI:15378"/>
        <dbReference type="ChEBI" id="CHEBI:33019"/>
        <dbReference type="ChEBI" id="CHEBI:37563"/>
        <dbReference type="ChEBI" id="CHEBI:58332"/>
        <dbReference type="ChEBI" id="CHEBI:58608"/>
        <dbReference type="EC" id="2.7.7.41"/>
    </reaction>
</comment>
<evidence type="ECO:0000256" key="13">
    <source>
        <dbReference type="ARBA" id="ARBA00022989"/>
    </source>
</evidence>
<dbReference type="UniPathway" id="UPA00557">
    <property type="reaction ID" value="UER00614"/>
</dbReference>
<dbReference type="Proteomes" id="UP000236743">
    <property type="component" value="Unassembled WGS sequence"/>
</dbReference>
<comment type="pathway">
    <text evidence="3 18">Phospholipid metabolism; CDP-diacylglycerol biosynthesis; CDP-diacylglycerol from sn-glycerol 3-phosphate: step 3/3.</text>
</comment>
<feature type="transmembrane region" description="Helical" evidence="19">
    <location>
        <begin position="137"/>
        <end position="158"/>
    </location>
</feature>
<keyword evidence="10 18" id="KW-0808">Transferase</keyword>
<reference evidence="20 21" key="1">
    <citation type="submission" date="2016-10" db="EMBL/GenBank/DDBJ databases">
        <authorList>
            <person name="de Groot N.N."/>
        </authorList>
    </citation>
    <scope>NUCLEOTIDE SEQUENCE [LARGE SCALE GENOMIC DNA]</scope>
    <source>
        <strain evidence="20 21">DSM 26656</strain>
    </source>
</reference>
<comment type="similarity">
    <text evidence="5 18">Belongs to the CDS family.</text>
</comment>
<dbReference type="RefSeq" id="WP_244595466.1">
    <property type="nucleotide sequence ID" value="NZ_FNUY01000002.1"/>
</dbReference>
<sequence>MNEPAPAGPTAGPGELKLRVASALVMAVGILAATIWGGWPFRLIWVLVAGLVAYEWLSIVSRHNAIAGGIGVAIAGLALGFSPASQPALAGVAAAAALIGAVATPQVSNRLALEACGIAYALAFALVAPALRALPELGFAIILWSFATVWFTDIAAYFTGRKLGGPKLMPSVSPKKTWSGALGGTLAGTLGGYVVWALTPSAAQIVGPALVVAGSLVASVVSQAGDLFESSLKRRFGAKDSSRLIPGHGGFLDRLDGYWAVLVFAGLVLFLINLDF</sequence>
<evidence type="ECO:0000256" key="3">
    <source>
        <dbReference type="ARBA" id="ARBA00005119"/>
    </source>
</evidence>
<keyword evidence="16" id="KW-0594">Phospholipid biosynthesis</keyword>
<comment type="subcellular location">
    <subcellularLocation>
        <location evidence="2">Cell membrane</location>
        <topology evidence="2">Multi-pass membrane protein</topology>
    </subcellularLocation>
</comment>
<feature type="transmembrane region" description="Helical" evidence="19">
    <location>
        <begin position="205"/>
        <end position="225"/>
    </location>
</feature>
<keyword evidence="9" id="KW-0444">Lipid biosynthesis</keyword>
<dbReference type="Pfam" id="PF01148">
    <property type="entry name" value="CTP_transf_1"/>
    <property type="match status" value="1"/>
</dbReference>
<evidence type="ECO:0000256" key="1">
    <source>
        <dbReference type="ARBA" id="ARBA00001698"/>
    </source>
</evidence>
<dbReference type="AlphaFoldDB" id="A0A1H5VTG7"/>
<dbReference type="InterPro" id="IPR000374">
    <property type="entry name" value="PC_trans"/>
</dbReference>
<dbReference type="GO" id="GO:0004605">
    <property type="term" value="F:phosphatidate cytidylyltransferase activity"/>
    <property type="evidence" value="ECO:0007669"/>
    <property type="project" value="UniProtKB-EC"/>
</dbReference>
<feature type="transmembrane region" description="Helical" evidence="19">
    <location>
        <begin position="257"/>
        <end position="274"/>
    </location>
</feature>
<dbReference type="EC" id="2.7.7.41" evidence="6 18"/>
<evidence type="ECO:0000256" key="16">
    <source>
        <dbReference type="ARBA" id="ARBA00023209"/>
    </source>
</evidence>
<evidence type="ECO:0000256" key="12">
    <source>
        <dbReference type="ARBA" id="ARBA00022695"/>
    </source>
</evidence>
<evidence type="ECO:0000313" key="20">
    <source>
        <dbReference type="EMBL" id="SEF90286.1"/>
    </source>
</evidence>
<proteinExistence type="inferred from homology"/>
<comment type="pathway">
    <text evidence="4">Lipid metabolism.</text>
</comment>
<dbReference type="PANTHER" id="PTHR46382">
    <property type="entry name" value="PHOSPHATIDATE CYTIDYLYLTRANSFERASE"/>
    <property type="match status" value="1"/>
</dbReference>
<keyword evidence="11 18" id="KW-0812">Transmembrane</keyword>
<evidence type="ECO:0000256" key="9">
    <source>
        <dbReference type="ARBA" id="ARBA00022516"/>
    </source>
</evidence>
<keyword evidence="13 19" id="KW-1133">Transmembrane helix</keyword>
<evidence type="ECO:0000256" key="7">
    <source>
        <dbReference type="ARBA" id="ARBA00019373"/>
    </source>
</evidence>
<feature type="transmembrane region" description="Helical" evidence="19">
    <location>
        <begin position="111"/>
        <end position="131"/>
    </location>
</feature>
<evidence type="ECO:0000256" key="11">
    <source>
        <dbReference type="ARBA" id="ARBA00022692"/>
    </source>
</evidence>
<keyword evidence="14" id="KW-0443">Lipid metabolism</keyword>
<dbReference type="PANTHER" id="PTHR46382:SF1">
    <property type="entry name" value="PHOSPHATIDATE CYTIDYLYLTRANSFERASE"/>
    <property type="match status" value="1"/>
</dbReference>
<gene>
    <name evidence="20" type="ORF">SAMN04488115_102419</name>
</gene>
<evidence type="ECO:0000256" key="5">
    <source>
        <dbReference type="ARBA" id="ARBA00010185"/>
    </source>
</evidence>
<feature type="transmembrane region" description="Helical" evidence="19">
    <location>
        <begin position="178"/>
        <end position="199"/>
    </location>
</feature>
<evidence type="ECO:0000256" key="18">
    <source>
        <dbReference type="RuleBase" id="RU003938"/>
    </source>
</evidence>
<evidence type="ECO:0000256" key="6">
    <source>
        <dbReference type="ARBA" id="ARBA00012487"/>
    </source>
</evidence>
<feature type="transmembrane region" description="Helical" evidence="19">
    <location>
        <begin position="20"/>
        <end position="53"/>
    </location>
</feature>